<sequence length="2133" mass="224753">MAPGGSLWDWTKHAWSAMGGLIEDIYPPDDPDTAKRLGDLWIQGAEALETAISTSSGAGERIIQTWPDPNGFGMYRSIRAANRGEYGTGNGGYAELAANMRQMGENCHRYGEQVARAQNQIKSELIHAALDFATTFLIPGGPFLFATKMALRLAKLVKIFSSGTKLANLALKGGKIAMIPVKEALDEVATNGIEQGLNISQGYQDGFNVKESLTNGLAGAIGAPVSAVVGTPGALLGKGIRKTDTGRKLLDNPVGKHVSTAVSSASTNAVSSPISSHAADKMMNGQWDGLTDLSGYQQSIKDNWLTSAAIGPIRANAHLAGVQANQALYGGISNHMSPEVVAVEKPHDGGPPPPQAMAPEAAMAGAEGASTGSPQAAGAGHDAGAAHPGASASSGDATSAETATGSGRDAFGGSETGGTTDTTASGRSAGTASEGHASQADPASSRNDQGSSVQQTSVSSTQATSPPLDTGQATSAQGTSTTTAAQSGQASATTTTATAQSSGPGQSTTAQATTTQATTTQTTTTQATSAQTTSTQPNPAQPGAPSKTPQAKPTEGEPNRSEPGTNPDQDGVTAPVDAPAEPASDVPVLPAEVPDDQKTAEPEDPGTPAEPSPALPAGPGLAAVRMAPRASGDPDEGGSASPSGERPARESEVPAEQASAEQDPTDALVEAIWGGVPATRQAISELLAGLHPSQVAGTLDRICRVLGRSPAHPAPPRETPGGVPPEVTAAVADLPAGVHRAIAELAARVKPSALEPRLKGMAGGILPGDKARSFAQIVEAMDDAQRLAFEARLGQEVEKLAKAADSQTELASLQDLLPGEGGKGMLLEAADAQEILDRLKARGVDTSYAELELRAKMPNIRALLDGKQGLKKETLNDGDSENIRALLAALDAAASLADLPAPLLRELGLEGLKITGLQVPVDGEGRVGRDHQGKPKTDIDILGVLDDGTEVRIEVKDKTAFGLDSTSFTEVSTQIAEQRRLAGDAVKVVALATFELSREVAEALVNAGADLVAQYHGFSVFVPVAERGDTSQGASSANPESTGPSPASAVVPGETQAGQEDPSAVRRAMEAENAGAISTRRRLLMGVLIATRLLGLPNTIDSALEVKPPKSGPVDLIRKRVEEEADPDTSPRPDPTPDEPDGSPWRGRARFNPGSGEVDVDMSPPAGPPGDPVGRQGPPVPPSSHAERFYHPDNPARHEHLLPQHPLTRSRLLLSLRSENALRALMAEAGMAWNDLRLVLLEHGLLPADSRPARVRDVRRILETQWVRSRIAAALQETADAAAREFARLAEGLTPTESERARKIAEHVANGTMTPALRGIFVQQLFAEAVAAHEQEILGDHFGRFRLRTSPAYSLDGRGRAPAGPSHYSGWVVPNLTLDLVVDGQPVVAHEYDLNTGSRTPGRDRVHRGNTFTRGLFETETLRPADPATSSRARPRPAPRSPRDVPASPNEPGAIERAMEAANAPVLSYGRRILMGILLAVRLLGVPNTVDSLLELKPPKSGPSDVIRPRNTDEQGTRRRRPKGLPPRDPDGRFTTARIDPDTGEITFGDASGPASMGMSRHDEVGGSRWIDARRIVAPGPWDGAVITGEGVLYAPAGMAIGDDMTTRNAHMRVMIAQRPDGARAYVVTLHGSGNGHPIPGLSLMVDTHLTQEQMRAIEEIFMVSPEQVAEATLASPYYTPGRPVQLNSCHSGSSGWAQRYADALGAEVIAPMARLDVMRDGSLRVHGFPPGKGWARFIPGGSAPVEVPAPGNLPTAPGAESTGTPSSMDAVINPGRDETAEFLGREDVQDALRRGNEISGRDPDSRIKIDGVPTHIGDAIAQLLPRHPEFVKTLLETPFLLNSLLARPQTLGNVLQYPEAVATILESLEELSARGAEEILQEHRETPRPGPIETTETQRQAVADVLAGIPEQYHRAPPGQAGYAPPGRSTPEELQAYLDGLERSWRANQDELNELADWLAAEAGGIAKYRDKVKSRLRMMDKLGKDDGSGSVLTDVVGALVRFDTVADVYRALAILHARLASDGSPIDIVSLDDRFTGPQKSGYRDIQMSVRLSSGHIAEFRLHLKSIDEVARYEHSLYEVRRDFAAVSREQGRAVTPEETAVEALILRRERELFQEATNRGLTADDEREGS</sequence>
<gene>
    <name evidence="3" type="ORF">CFP71_08630</name>
</gene>
<dbReference type="CDD" id="cd05399">
    <property type="entry name" value="NT_Rel-Spo_like"/>
    <property type="match status" value="1"/>
</dbReference>
<name>A0A229SEH3_9PSEU</name>
<evidence type="ECO:0000313" key="3">
    <source>
        <dbReference type="EMBL" id="OXM57327.1"/>
    </source>
</evidence>
<keyword evidence="4" id="KW-1185">Reference proteome</keyword>
<evidence type="ECO:0000313" key="4">
    <source>
        <dbReference type="Proteomes" id="UP000215223"/>
    </source>
</evidence>
<dbReference type="GO" id="GO:0015969">
    <property type="term" value="P:guanosine tetraphosphate metabolic process"/>
    <property type="evidence" value="ECO:0007669"/>
    <property type="project" value="InterPro"/>
</dbReference>
<proteinExistence type="predicted"/>
<feature type="compositionally biased region" description="Basic and acidic residues" evidence="1">
    <location>
        <begin position="1507"/>
        <end position="1517"/>
    </location>
</feature>
<dbReference type="EMBL" id="NMQT01000027">
    <property type="protein sequence ID" value="OXM57327.1"/>
    <property type="molecule type" value="Genomic_DNA"/>
</dbReference>
<accession>A0A229SEH3</accession>
<evidence type="ECO:0000259" key="2">
    <source>
        <dbReference type="SMART" id="SM00954"/>
    </source>
</evidence>
<dbReference type="Gene3D" id="3.30.460.10">
    <property type="entry name" value="Beta Polymerase, domain 2"/>
    <property type="match status" value="1"/>
</dbReference>
<dbReference type="InterPro" id="IPR007685">
    <property type="entry name" value="RelA_SpoT"/>
</dbReference>
<feature type="region of interest" description="Disordered" evidence="1">
    <location>
        <begin position="1394"/>
        <end position="1452"/>
    </location>
</feature>
<dbReference type="SUPFAM" id="SSF81301">
    <property type="entry name" value="Nucleotidyltransferase"/>
    <property type="match status" value="1"/>
</dbReference>
<feature type="region of interest" description="Disordered" evidence="1">
    <location>
        <begin position="1029"/>
        <end position="1067"/>
    </location>
</feature>
<feature type="region of interest" description="Disordered" evidence="1">
    <location>
        <begin position="1494"/>
        <end position="1563"/>
    </location>
</feature>
<feature type="compositionally biased region" description="Low complexity" evidence="1">
    <location>
        <begin position="417"/>
        <end position="435"/>
    </location>
</feature>
<feature type="compositionally biased region" description="Low complexity" evidence="1">
    <location>
        <begin position="376"/>
        <end position="407"/>
    </location>
</feature>
<feature type="domain" description="RelA/SpoT" evidence="2">
    <location>
        <begin position="1972"/>
        <end position="2084"/>
    </location>
</feature>
<reference evidence="3 4" key="1">
    <citation type="submission" date="2017-07" db="EMBL/GenBank/DDBJ databases">
        <title>Amycolatopsis thailandensis Genome sequencing and assembly.</title>
        <authorList>
            <person name="Kaur N."/>
            <person name="Mayilraj S."/>
        </authorList>
    </citation>
    <scope>NUCLEOTIDE SEQUENCE [LARGE SCALE GENOMIC DNA]</scope>
    <source>
        <strain evidence="3 4">JCM 16380</strain>
    </source>
</reference>
<dbReference type="Proteomes" id="UP000215223">
    <property type="component" value="Unassembled WGS sequence"/>
</dbReference>
<feature type="compositionally biased region" description="Polar residues" evidence="1">
    <location>
        <begin position="1030"/>
        <end position="1045"/>
    </location>
</feature>
<feature type="region of interest" description="Disordered" evidence="1">
    <location>
        <begin position="1122"/>
        <end position="1200"/>
    </location>
</feature>
<comment type="caution">
    <text evidence="3">The sequence shown here is derived from an EMBL/GenBank/DDBJ whole genome shotgun (WGS) entry which is preliminary data.</text>
</comment>
<organism evidence="3 4">
    <name type="scientific">Amycolatopsis thailandensis</name>
    <dbReference type="NCBI Taxonomy" id="589330"/>
    <lineage>
        <taxon>Bacteria</taxon>
        <taxon>Bacillati</taxon>
        <taxon>Actinomycetota</taxon>
        <taxon>Actinomycetes</taxon>
        <taxon>Pseudonocardiales</taxon>
        <taxon>Pseudonocardiaceae</taxon>
        <taxon>Amycolatopsis</taxon>
    </lineage>
</organism>
<feature type="compositionally biased region" description="Low complexity" evidence="1">
    <location>
        <begin position="451"/>
        <end position="536"/>
    </location>
</feature>
<dbReference type="Pfam" id="PF25547">
    <property type="entry name" value="WXG100_2"/>
    <property type="match status" value="1"/>
</dbReference>
<protein>
    <recommendedName>
        <fullName evidence="2">RelA/SpoT domain-containing protein</fullName>
    </recommendedName>
</protein>
<dbReference type="InterPro" id="IPR057746">
    <property type="entry name" value="CpnT-like_N"/>
</dbReference>
<evidence type="ECO:0000256" key="1">
    <source>
        <dbReference type="SAM" id="MobiDB-lite"/>
    </source>
</evidence>
<dbReference type="SMART" id="SM00954">
    <property type="entry name" value="RelA_SpoT"/>
    <property type="match status" value="1"/>
</dbReference>
<dbReference type="InterPro" id="IPR043519">
    <property type="entry name" value="NT_sf"/>
</dbReference>
<feature type="compositionally biased region" description="Low complexity" evidence="1">
    <location>
        <begin position="357"/>
        <end position="369"/>
    </location>
</feature>
<dbReference type="PANTHER" id="PTHR48125">
    <property type="entry name" value="LP07818P1"/>
    <property type="match status" value="1"/>
</dbReference>
<feature type="region of interest" description="Disordered" evidence="1">
    <location>
        <begin position="342"/>
        <end position="664"/>
    </location>
</feature>
<dbReference type="PANTHER" id="PTHR48125:SF12">
    <property type="entry name" value="AT HOOK TRANSCRIPTION FACTOR FAMILY-RELATED"/>
    <property type="match status" value="1"/>
</dbReference>
<dbReference type="RefSeq" id="WP_093933308.1">
    <property type="nucleotide sequence ID" value="NZ_NMQT01000027.1"/>
</dbReference>
<feature type="region of interest" description="Disordered" evidence="1">
    <location>
        <begin position="1746"/>
        <end position="1768"/>
    </location>
</feature>
<feature type="compositionally biased region" description="Basic and acidic residues" evidence="1">
    <location>
        <begin position="1185"/>
        <end position="1200"/>
    </location>
</feature>
<feature type="compositionally biased region" description="Polar residues" evidence="1">
    <location>
        <begin position="441"/>
        <end position="450"/>
    </location>
</feature>